<feature type="domain" description="Polysaccharide pyruvyl transferase" evidence="1">
    <location>
        <begin position="16"/>
        <end position="302"/>
    </location>
</feature>
<evidence type="ECO:0000313" key="2">
    <source>
        <dbReference type="EMBL" id="RGW85292.1"/>
    </source>
</evidence>
<evidence type="ECO:0000259" key="1">
    <source>
        <dbReference type="Pfam" id="PF04230"/>
    </source>
</evidence>
<dbReference type="Proteomes" id="UP000283683">
    <property type="component" value="Unassembled WGS sequence"/>
</dbReference>
<reference evidence="2 3" key="1">
    <citation type="submission" date="2018-08" db="EMBL/GenBank/DDBJ databases">
        <title>A genome reference for cultivated species of the human gut microbiota.</title>
        <authorList>
            <person name="Zou Y."/>
            <person name="Xue W."/>
            <person name="Luo G."/>
        </authorList>
    </citation>
    <scope>NUCLEOTIDE SEQUENCE [LARGE SCALE GENOMIC DNA]</scope>
    <source>
        <strain evidence="2 3">AF06-19</strain>
    </source>
</reference>
<accession>A0A413DH95</accession>
<organism evidence="2 3">
    <name type="scientific">Agathobacter rectalis</name>
    <dbReference type="NCBI Taxonomy" id="39491"/>
    <lineage>
        <taxon>Bacteria</taxon>
        <taxon>Bacillati</taxon>
        <taxon>Bacillota</taxon>
        <taxon>Clostridia</taxon>
        <taxon>Lachnospirales</taxon>
        <taxon>Lachnospiraceae</taxon>
        <taxon>Agathobacter</taxon>
    </lineage>
</organism>
<proteinExistence type="predicted"/>
<dbReference type="RefSeq" id="WP_118327259.1">
    <property type="nucleotide sequence ID" value="NZ_QSAZ01000018.1"/>
</dbReference>
<protein>
    <submittedName>
        <fullName evidence="2">Polysaccharide pyruvyl transferase family protein</fullName>
    </submittedName>
</protein>
<dbReference type="InterPro" id="IPR007345">
    <property type="entry name" value="Polysacch_pyruvyl_Trfase"/>
</dbReference>
<evidence type="ECO:0000313" key="3">
    <source>
        <dbReference type="Proteomes" id="UP000283683"/>
    </source>
</evidence>
<keyword evidence="2" id="KW-0808">Transferase</keyword>
<comment type="caution">
    <text evidence="2">The sequence shown here is derived from an EMBL/GenBank/DDBJ whole genome shotgun (WGS) entry which is preliminary data.</text>
</comment>
<dbReference type="GO" id="GO:0016740">
    <property type="term" value="F:transferase activity"/>
    <property type="evidence" value="ECO:0007669"/>
    <property type="project" value="UniProtKB-KW"/>
</dbReference>
<dbReference type="EMBL" id="QSAZ01000018">
    <property type="protein sequence ID" value="RGW85292.1"/>
    <property type="molecule type" value="Genomic_DNA"/>
</dbReference>
<dbReference type="AlphaFoldDB" id="A0A413DH95"/>
<dbReference type="Pfam" id="PF04230">
    <property type="entry name" value="PS_pyruv_trans"/>
    <property type="match status" value="1"/>
</dbReference>
<name>A0A413DH95_9FIRM</name>
<gene>
    <name evidence="2" type="ORF">DWV45_14345</name>
</gene>
<sequence>MKEKTKVLLVTLQGDNIGNRLQNYALQKVLQKRNCDVWNPYYDDNYEIDDIFKKCKLICKIFLGKLKFERFKVNYIRFRRKEAFKAFDGKYISNQFKINFDETFEKRWDQYDLAITGSDQVWHNWYNSEYELRYFYLEFIDKDKRGSYAPSFGFDDFPQQDLEFHREGLSGIKYLSSRENKGIELIKTITGKDAKLVLDPTILLERNEWEIIEKKPKNNINGKYVLVYFLGNMDAKEDISNFAKKRGLALVNAFDPESLNSQLITPDNFIWLVHNAEYVFTDSFHASVFSIIYNKRFLVFRRKENGMEGMFDRIQTLMDIFGTESRIYNGKVEAIIESYQVNDIEELRQESLRYIDNMLKMK</sequence>